<proteinExistence type="predicted"/>
<dbReference type="EMBL" id="WEID01000028">
    <property type="protein sequence ID" value="KAB8138090.1"/>
    <property type="molecule type" value="Genomic_DNA"/>
</dbReference>
<reference evidence="2 3" key="1">
    <citation type="submission" date="2019-10" db="EMBL/GenBank/DDBJ databases">
        <title>Gracilibacillus sp. nov. isolated from rice seeds.</title>
        <authorList>
            <person name="He S."/>
        </authorList>
    </citation>
    <scope>NUCLEOTIDE SEQUENCE [LARGE SCALE GENOMIC DNA]</scope>
    <source>
        <strain evidence="2 3">TD8</strain>
    </source>
</reference>
<dbReference type="Proteomes" id="UP000480246">
    <property type="component" value="Unassembled WGS sequence"/>
</dbReference>
<accession>A0A7C8GU28</accession>
<evidence type="ECO:0000313" key="3">
    <source>
        <dbReference type="Proteomes" id="UP000480246"/>
    </source>
</evidence>
<evidence type="ECO:0000313" key="2">
    <source>
        <dbReference type="EMBL" id="KAB8138090.1"/>
    </source>
</evidence>
<dbReference type="OrthoDB" id="2969112at2"/>
<dbReference type="RefSeq" id="WP_153402188.1">
    <property type="nucleotide sequence ID" value="NZ_ML762426.1"/>
</dbReference>
<comment type="caution">
    <text evidence="2">The sequence shown here is derived from an EMBL/GenBank/DDBJ whole genome shotgun (WGS) entry which is preliminary data.</text>
</comment>
<gene>
    <name evidence="2" type="ORF">F9U64_06495</name>
</gene>
<feature type="signal peptide" evidence="1">
    <location>
        <begin position="1"/>
        <end position="21"/>
    </location>
</feature>
<dbReference type="PROSITE" id="PS51257">
    <property type="entry name" value="PROKAR_LIPOPROTEIN"/>
    <property type="match status" value="1"/>
</dbReference>
<dbReference type="AlphaFoldDB" id="A0A7C8GU28"/>
<sequence length="161" mass="18246">MRKLPVLIFIILLFGCSNEMADKERLTIIEDKSRMVYIESEDILAPQVCLENQQNKETVKPYLVTFELTKDLEAIVDQSYYEPIDSRSIFNGEINFPADVPFFCTGSNFIVTEEVTRNNLEAMMKEGAFTAIITELNGDVITSLPIEKLMIGKPEGTEVKP</sequence>
<feature type="chain" id="PRO_5038644620" description="GerMN domain-containing protein" evidence="1">
    <location>
        <begin position="22"/>
        <end position="161"/>
    </location>
</feature>
<name>A0A7C8GU28_9BACI</name>
<evidence type="ECO:0008006" key="4">
    <source>
        <dbReference type="Google" id="ProtNLM"/>
    </source>
</evidence>
<keyword evidence="3" id="KW-1185">Reference proteome</keyword>
<keyword evidence="1" id="KW-0732">Signal</keyword>
<organism evidence="2 3">
    <name type="scientific">Gracilibacillus oryzae</name>
    <dbReference type="NCBI Taxonomy" id="1672701"/>
    <lineage>
        <taxon>Bacteria</taxon>
        <taxon>Bacillati</taxon>
        <taxon>Bacillota</taxon>
        <taxon>Bacilli</taxon>
        <taxon>Bacillales</taxon>
        <taxon>Bacillaceae</taxon>
        <taxon>Gracilibacillus</taxon>
    </lineage>
</organism>
<evidence type="ECO:0000256" key="1">
    <source>
        <dbReference type="SAM" id="SignalP"/>
    </source>
</evidence>
<protein>
    <recommendedName>
        <fullName evidence="4">GerMN domain-containing protein</fullName>
    </recommendedName>
</protein>